<evidence type="ECO:0000313" key="3">
    <source>
        <dbReference type="EMBL" id="MBL0392628.1"/>
    </source>
</evidence>
<gene>
    <name evidence="3" type="ORF">JJ685_15925</name>
</gene>
<evidence type="ECO:0000259" key="2">
    <source>
        <dbReference type="Pfam" id="PF12146"/>
    </source>
</evidence>
<dbReference type="Proteomes" id="UP000599109">
    <property type="component" value="Unassembled WGS sequence"/>
</dbReference>
<dbReference type="InterPro" id="IPR022742">
    <property type="entry name" value="Hydrolase_4"/>
</dbReference>
<accession>A0A937CUF1</accession>
<proteinExistence type="predicted"/>
<dbReference type="PRINTS" id="PR00111">
    <property type="entry name" value="ABHYDROLASE"/>
</dbReference>
<feature type="compositionally biased region" description="Basic and acidic residues" evidence="1">
    <location>
        <begin position="37"/>
        <end position="51"/>
    </location>
</feature>
<feature type="domain" description="Serine aminopeptidase S33" evidence="2">
    <location>
        <begin position="177"/>
        <end position="390"/>
    </location>
</feature>
<evidence type="ECO:0000313" key="4">
    <source>
        <dbReference type="Proteomes" id="UP000599109"/>
    </source>
</evidence>
<dbReference type="InterPro" id="IPR000073">
    <property type="entry name" value="AB_hydrolase_1"/>
</dbReference>
<feature type="region of interest" description="Disordered" evidence="1">
    <location>
        <begin position="26"/>
        <end position="59"/>
    </location>
</feature>
<reference evidence="3 4" key="1">
    <citation type="journal article" date="2017" name="Int. J. Syst. Evol. Microbiol.">
        <title>Ramlibacter monticola sp. nov., isolated from forest soil.</title>
        <authorList>
            <person name="Chaudhary D.K."/>
            <person name="Kim J."/>
        </authorList>
    </citation>
    <scope>NUCLEOTIDE SEQUENCE [LARGE SCALE GENOMIC DNA]</scope>
    <source>
        <strain evidence="3 4">KACC 19175</strain>
    </source>
</reference>
<name>A0A937CUF1_9BURK</name>
<sequence length="418" mass="45873">MAVPERREVGALRHLGDRRRDLVQRIGGGPEHGGALRPEHREIPELGDPGRRQHRAQHLGHDRWQLRAGQQPGQCRHAGEDPEVTDAPSRRGFLVIAGAAAALPGAASAQPSSGDVPGSEHWTVKRTGGQDVRLFLWRRNARTPGPRRGTMLFVHGSSVSSTPVFDLEIPGRPESSTMQWFARKGFDTWCFDCEGYGRADKTRPVNADVACGADDLAAASEYILRTTGAPKLMLYGASSGALRAALFAQRHPERVQRLALDAMVYTGEGSPTLAERRKRLASFRASHRRPIDREMIRSIFTRDHPGTSDLTVVEAFADAVLKLDDSVPTGTYVDMSANLPVCDPAKIPVPTLVMRGQYDGIASFRDLANFFELLPNPDKQFIVMPGIAHTSTRSKNYAVAYHVIEQFFSQPAPVYTGA</sequence>
<feature type="region of interest" description="Disordered" evidence="1">
    <location>
        <begin position="67"/>
        <end position="86"/>
    </location>
</feature>
<organism evidence="3 4">
    <name type="scientific">Ramlibacter monticola</name>
    <dbReference type="NCBI Taxonomy" id="1926872"/>
    <lineage>
        <taxon>Bacteria</taxon>
        <taxon>Pseudomonadati</taxon>
        <taxon>Pseudomonadota</taxon>
        <taxon>Betaproteobacteria</taxon>
        <taxon>Burkholderiales</taxon>
        <taxon>Comamonadaceae</taxon>
        <taxon>Ramlibacter</taxon>
    </lineage>
</organism>
<keyword evidence="3" id="KW-0378">Hydrolase</keyword>
<dbReference type="PANTHER" id="PTHR43194">
    <property type="entry name" value="HYDROLASE ALPHA/BETA FOLD FAMILY"/>
    <property type="match status" value="1"/>
</dbReference>
<dbReference type="EMBL" id="JAEQNE010000003">
    <property type="protein sequence ID" value="MBL0392628.1"/>
    <property type="molecule type" value="Genomic_DNA"/>
</dbReference>
<dbReference type="Pfam" id="PF12146">
    <property type="entry name" value="Hydrolase_4"/>
    <property type="match status" value="1"/>
</dbReference>
<dbReference type="GO" id="GO:0016787">
    <property type="term" value="F:hydrolase activity"/>
    <property type="evidence" value="ECO:0007669"/>
    <property type="project" value="UniProtKB-KW"/>
</dbReference>
<dbReference type="InterPro" id="IPR050228">
    <property type="entry name" value="Carboxylesterase_BioH"/>
</dbReference>
<keyword evidence="4" id="KW-1185">Reference proteome</keyword>
<dbReference type="PANTHER" id="PTHR43194:SF2">
    <property type="entry name" value="PEROXISOMAL MEMBRANE PROTEIN LPX1"/>
    <property type="match status" value="1"/>
</dbReference>
<dbReference type="SUPFAM" id="SSF53474">
    <property type="entry name" value="alpha/beta-Hydrolases"/>
    <property type="match status" value="1"/>
</dbReference>
<dbReference type="Gene3D" id="3.40.50.1820">
    <property type="entry name" value="alpha/beta hydrolase"/>
    <property type="match status" value="1"/>
</dbReference>
<comment type="caution">
    <text evidence="3">The sequence shown here is derived from an EMBL/GenBank/DDBJ whole genome shotgun (WGS) entry which is preliminary data.</text>
</comment>
<protein>
    <submittedName>
        <fullName evidence="3">Alpha/beta fold hydrolase</fullName>
    </submittedName>
</protein>
<dbReference type="InterPro" id="IPR029058">
    <property type="entry name" value="AB_hydrolase_fold"/>
</dbReference>
<dbReference type="AlphaFoldDB" id="A0A937CUF1"/>
<evidence type="ECO:0000256" key="1">
    <source>
        <dbReference type="SAM" id="MobiDB-lite"/>
    </source>
</evidence>